<dbReference type="EMBL" id="UINC01167940">
    <property type="protein sequence ID" value="SVD70712.1"/>
    <property type="molecule type" value="Genomic_DNA"/>
</dbReference>
<protein>
    <submittedName>
        <fullName evidence="1">Uncharacterized protein</fullName>
    </submittedName>
</protein>
<evidence type="ECO:0000313" key="1">
    <source>
        <dbReference type="EMBL" id="SVD70712.1"/>
    </source>
</evidence>
<accession>A0A382XHY4</accession>
<dbReference type="AlphaFoldDB" id="A0A382XHY4"/>
<organism evidence="1">
    <name type="scientific">marine metagenome</name>
    <dbReference type="NCBI Taxonomy" id="408172"/>
    <lineage>
        <taxon>unclassified sequences</taxon>
        <taxon>metagenomes</taxon>
        <taxon>ecological metagenomes</taxon>
    </lineage>
</organism>
<name>A0A382XHY4_9ZZZZ</name>
<gene>
    <name evidence="1" type="ORF">METZ01_LOCUS423566</name>
</gene>
<reference evidence="1" key="1">
    <citation type="submission" date="2018-05" db="EMBL/GenBank/DDBJ databases">
        <authorList>
            <person name="Lanie J.A."/>
            <person name="Ng W.-L."/>
            <person name="Kazmierczak K.M."/>
            <person name="Andrzejewski T.M."/>
            <person name="Davidsen T.M."/>
            <person name="Wayne K.J."/>
            <person name="Tettelin H."/>
            <person name="Glass J.I."/>
            <person name="Rusch D."/>
            <person name="Podicherti R."/>
            <person name="Tsui H.-C.T."/>
            <person name="Winkler M.E."/>
        </authorList>
    </citation>
    <scope>NUCLEOTIDE SEQUENCE</scope>
</reference>
<proteinExistence type="predicted"/>
<sequence>MGHTDNLELLPEPEEPRMLTTIDPDAPGYPGEAYGISDEEARELRWPASPLREILWPWGAIT</sequence>
<feature type="non-terminal residue" evidence="1">
    <location>
        <position position="62"/>
    </location>
</feature>